<proteinExistence type="predicted"/>
<name>A0A6J5YS81_9ZZZZ</name>
<gene>
    <name evidence="2" type="ORF">UFOPK3770_00361</name>
</gene>
<keyword evidence="1" id="KW-1133">Transmembrane helix</keyword>
<keyword evidence="1" id="KW-0812">Transmembrane</keyword>
<reference evidence="2" key="1">
    <citation type="submission" date="2020-05" db="EMBL/GenBank/DDBJ databases">
        <authorList>
            <person name="Chiriac C."/>
            <person name="Salcher M."/>
            <person name="Ghai R."/>
            <person name="Kavagutti S V."/>
        </authorList>
    </citation>
    <scope>NUCLEOTIDE SEQUENCE</scope>
</reference>
<feature type="transmembrane region" description="Helical" evidence="1">
    <location>
        <begin position="96"/>
        <end position="115"/>
    </location>
</feature>
<feature type="transmembrane region" description="Helical" evidence="1">
    <location>
        <begin position="36"/>
        <end position="54"/>
    </location>
</feature>
<protein>
    <submittedName>
        <fullName evidence="2">Unannotated protein</fullName>
    </submittedName>
</protein>
<sequence>MTRPVLMVVGLGAGAVVAMGSAFVHADRIKVGGLNLPYGVVLAIATILVVQLWLTRNFQSRTCAAGYALGWVGITVVLALIPTAQDLILPNQGRTWAYLGLGAVAVSMGVSLPVMRRPHILGHNSDTD</sequence>
<evidence type="ECO:0000313" key="2">
    <source>
        <dbReference type="EMBL" id="CAB4333171.1"/>
    </source>
</evidence>
<accession>A0A6J5YS81</accession>
<keyword evidence="1" id="KW-0472">Membrane</keyword>
<dbReference type="AlphaFoldDB" id="A0A6J5YS81"/>
<feature type="transmembrane region" description="Helical" evidence="1">
    <location>
        <begin position="66"/>
        <end position="84"/>
    </location>
</feature>
<evidence type="ECO:0000256" key="1">
    <source>
        <dbReference type="SAM" id="Phobius"/>
    </source>
</evidence>
<dbReference type="EMBL" id="CAESAJ010000021">
    <property type="protein sequence ID" value="CAB4333171.1"/>
    <property type="molecule type" value="Genomic_DNA"/>
</dbReference>
<organism evidence="2">
    <name type="scientific">freshwater metagenome</name>
    <dbReference type="NCBI Taxonomy" id="449393"/>
    <lineage>
        <taxon>unclassified sequences</taxon>
        <taxon>metagenomes</taxon>
        <taxon>ecological metagenomes</taxon>
    </lineage>
</organism>